<evidence type="ECO:0000313" key="4">
    <source>
        <dbReference type="WBParaSite" id="HPBE_0002057601-mRNA-1"/>
    </source>
</evidence>
<keyword evidence="3" id="KW-1185">Reference proteome</keyword>
<dbReference type="AlphaFoldDB" id="A0A3P8B111"/>
<keyword evidence="1" id="KW-0175">Coiled coil</keyword>
<dbReference type="OrthoDB" id="114660at2759"/>
<dbReference type="EMBL" id="UZAH01032274">
    <property type="protein sequence ID" value="VDP20777.1"/>
    <property type="molecule type" value="Genomic_DNA"/>
</dbReference>
<protein>
    <submittedName>
        <fullName evidence="4">Titin</fullName>
    </submittedName>
</protein>
<evidence type="ECO:0000313" key="2">
    <source>
        <dbReference type="EMBL" id="VDP20777.1"/>
    </source>
</evidence>
<feature type="non-terminal residue" evidence="2">
    <location>
        <position position="1"/>
    </location>
</feature>
<reference evidence="2 3" key="1">
    <citation type="submission" date="2018-11" db="EMBL/GenBank/DDBJ databases">
        <authorList>
            <consortium name="Pathogen Informatics"/>
        </authorList>
    </citation>
    <scope>NUCLEOTIDE SEQUENCE [LARGE SCALE GENOMIC DNA]</scope>
</reference>
<organism evidence="2">
    <name type="scientific">Heligmosomoides polygyrus</name>
    <name type="common">Parasitic roundworm</name>
    <dbReference type="NCBI Taxonomy" id="6339"/>
    <lineage>
        <taxon>Eukaryota</taxon>
        <taxon>Metazoa</taxon>
        <taxon>Ecdysozoa</taxon>
        <taxon>Nematoda</taxon>
        <taxon>Chromadorea</taxon>
        <taxon>Rhabditida</taxon>
        <taxon>Rhabditina</taxon>
        <taxon>Rhabditomorpha</taxon>
        <taxon>Strongyloidea</taxon>
        <taxon>Heligmosomidae</taxon>
        <taxon>Heligmosomoides</taxon>
    </lineage>
</organism>
<evidence type="ECO:0000256" key="1">
    <source>
        <dbReference type="SAM" id="Coils"/>
    </source>
</evidence>
<feature type="coiled-coil region" evidence="1">
    <location>
        <begin position="364"/>
        <end position="391"/>
    </location>
</feature>
<proteinExistence type="predicted"/>
<reference evidence="4" key="2">
    <citation type="submission" date="2019-09" db="UniProtKB">
        <authorList>
            <consortium name="WormBaseParasite"/>
        </authorList>
    </citation>
    <scope>IDENTIFICATION</scope>
</reference>
<accession>A0A3P8B111</accession>
<gene>
    <name evidence="2" type="ORF">HPBE_LOCUS20575</name>
</gene>
<dbReference type="WBParaSite" id="HPBE_0002057601-mRNA-1">
    <property type="protein sequence ID" value="HPBE_0002057601-mRNA-1"/>
    <property type="gene ID" value="HPBE_0002057601"/>
</dbReference>
<name>A0A3P8B111_HELPZ</name>
<dbReference type="Proteomes" id="UP000050761">
    <property type="component" value="Unassembled WGS sequence"/>
</dbReference>
<sequence length="524" mass="58266">RIHEAQARPPAQTTTTERVIAEVYNAGQIREAIPPPLVETSTTEHVTTEVYNAGCGAQLSVSDLCKTHNQRACLSENFQQIHVAQPPPKVESTTTEHVTTEVYNVGTYYEAVPPKPEVRQTATTTSKAETLFTAVLSNKVQQAPRKTPDRHVATSTSEVVEREHAATIRRTPVPETHKATVSSASYVENVATIRQSPAREIHKTTVTPGASVENVMAIRQSAVPEVHRTSMTRGSSVERAAAIRQTDKPEKGLASVTAPAPLENVGQINLPTSQPDKQVFTKSMTPIDRIDDIVVPERRPQTIAEVTQTVTDEARIHHMEQHFTPTQVTTTERFVQGGVGVLHDETIRKEERIVDAVEEESTVERSKRILLEQLEREEKELVERIPKAVKQVTQTTTAEGWVQHVHDDMAQPHAVQTTKRYEKQVVEGVQAHTMAAASGARTVATTKTTEDEEATKKFTQSRIPQLSKRVTTTTSADGFVQHEHDEMAQPKQITTTTRKGDEDARWKVKREAKRRAVNVLRCSY</sequence>
<evidence type="ECO:0000313" key="3">
    <source>
        <dbReference type="Proteomes" id="UP000050761"/>
    </source>
</evidence>